<dbReference type="EMBL" id="JAQQKV010000001">
    <property type="protein sequence ID" value="MDC7675134.1"/>
    <property type="molecule type" value="Genomic_DNA"/>
</dbReference>
<dbReference type="InterPro" id="IPR003115">
    <property type="entry name" value="ParB_N"/>
</dbReference>
<dbReference type="PANTHER" id="PTHR33375">
    <property type="entry name" value="CHROMOSOME-PARTITIONING PROTEIN PARB-RELATED"/>
    <property type="match status" value="1"/>
</dbReference>
<dbReference type="InterPro" id="IPR011111">
    <property type="entry name" value="Plasmid_RepB"/>
</dbReference>
<gene>
    <name evidence="2" type="ORF">PQU98_03270</name>
</gene>
<dbReference type="SUPFAM" id="SSF109709">
    <property type="entry name" value="KorB DNA-binding domain-like"/>
    <property type="match status" value="1"/>
</dbReference>
<feature type="domain" description="ParB-like N-terminal" evidence="1">
    <location>
        <begin position="11"/>
        <end position="102"/>
    </location>
</feature>
<dbReference type="CDD" id="cd16411">
    <property type="entry name" value="ParB_N_like"/>
    <property type="match status" value="1"/>
</dbReference>
<keyword evidence="3" id="KW-1185">Reference proteome</keyword>
<dbReference type="SUPFAM" id="SSF110849">
    <property type="entry name" value="ParB/Sulfiredoxin"/>
    <property type="match status" value="1"/>
</dbReference>
<protein>
    <submittedName>
        <fullName evidence="2">Plasmid partitioning protein RepB C-terminal domain-containing protein</fullName>
    </submittedName>
</protein>
<proteinExistence type="predicted"/>
<organism evidence="2 3">
    <name type="scientific">Asticcacaulis machinosus</name>
    <dbReference type="NCBI Taxonomy" id="2984211"/>
    <lineage>
        <taxon>Bacteria</taxon>
        <taxon>Pseudomonadati</taxon>
        <taxon>Pseudomonadota</taxon>
        <taxon>Alphaproteobacteria</taxon>
        <taxon>Caulobacterales</taxon>
        <taxon>Caulobacteraceae</taxon>
        <taxon>Asticcacaulis</taxon>
    </lineage>
</organism>
<evidence type="ECO:0000259" key="1">
    <source>
        <dbReference type="SMART" id="SM00470"/>
    </source>
</evidence>
<sequence>MSRGIRKGQIAKIKIDRINILNPRSRNQKIFHEIAANMVEVGMKRPIMVTPCRSGVSSKDYDLICGQGRLEAFLAYGQTEIPAMIIEADERESLVMSLVENLARRHHRSADLLQGLEILSRQGYKAAEIAKKTGLSIEYVDGVLNLMSKGEERLLTAVENGHLPVYLAVKIAENPADEQRALHEAYETQQLRGTRLLMAKRLIDTRRNQGKAYRKGPRPNREQSTRSLSVQDVMKVFQREVDRKRVMTRKADLVATRLMFITEALRELMEDENFCTLLRAEGLDTLPKPLATLMAERGGGHAF</sequence>
<evidence type="ECO:0000313" key="2">
    <source>
        <dbReference type="EMBL" id="MDC7675134.1"/>
    </source>
</evidence>
<dbReference type="Pfam" id="PF02195">
    <property type="entry name" value="ParB_N"/>
    <property type="match status" value="1"/>
</dbReference>
<name>A0ABT5HFU5_9CAUL</name>
<dbReference type="Gene3D" id="1.10.10.2830">
    <property type="match status" value="1"/>
</dbReference>
<dbReference type="PANTHER" id="PTHR33375:SF1">
    <property type="entry name" value="CHROMOSOME-PARTITIONING PROTEIN PARB-RELATED"/>
    <property type="match status" value="1"/>
</dbReference>
<accession>A0ABT5HFU5</accession>
<dbReference type="InterPro" id="IPR036086">
    <property type="entry name" value="ParB/Sulfiredoxin_sf"/>
</dbReference>
<dbReference type="Pfam" id="PF07506">
    <property type="entry name" value="RepB"/>
    <property type="match status" value="1"/>
</dbReference>
<evidence type="ECO:0000313" key="3">
    <source>
        <dbReference type="Proteomes" id="UP001218579"/>
    </source>
</evidence>
<reference evidence="2 3" key="1">
    <citation type="submission" date="2023-01" db="EMBL/GenBank/DDBJ databases">
        <title>Novel species of the genus Asticcacaulis isolated from rivers.</title>
        <authorList>
            <person name="Lu H."/>
        </authorList>
    </citation>
    <scope>NUCLEOTIDE SEQUENCE [LARGE SCALE GENOMIC DNA]</scope>
    <source>
        <strain evidence="2 3">LKC15W</strain>
    </source>
</reference>
<dbReference type="Gene3D" id="3.90.1530.30">
    <property type="match status" value="1"/>
</dbReference>
<dbReference type="Proteomes" id="UP001218579">
    <property type="component" value="Unassembled WGS sequence"/>
</dbReference>
<comment type="caution">
    <text evidence="2">The sequence shown here is derived from an EMBL/GenBank/DDBJ whole genome shotgun (WGS) entry which is preliminary data.</text>
</comment>
<dbReference type="RefSeq" id="WP_272743446.1">
    <property type="nucleotide sequence ID" value="NZ_JAQQKV010000001.1"/>
</dbReference>
<dbReference type="InterPro" id="IPR050336">
    <property type="entry name" value="Chromosome_partition/occlusion"/>
</dbReference>
<dbReference type="SMART" id="SM00470">
    <property type="entry name" value="ParB"/>
    <property type="match status" value="1"/>
</dbReference>